<gene>
    <name evidence="9" type="primary">LOC111012286</name>
</gene>
<evidence type="ECO:0000256" key="4">
    <source>
        <dbReference type="ARBA" id="ARBA00023002"/>
    </source>
</evidence>
<dbReference type="Pfam" id="PF14226">
    <property type="entry name" value="DIOX_N"/>
    <property type="match status" value="1"/>
</dbReference>
<evidence type="ECO:0000256" key="5">
    <source>
        <dbReference type="ARBA" id="ARBA00023004"/>
    </source>
</evidence>
<dbReference type="PROSITE" id="PS51471">
    <property type="entry name" value="FE2OG_OXY"/>
    <property type="match status" value="1"/>
</dbReference>
<dbReference type="InterPro" id="IPR027443">
    <property type="entry name" value="IPNS-like_sf"/>
</dbReference>
<name>A0A6J1CLK9_MOMCH</name>
<keyword evidence="8" id="KW-1185">Reference proteome</keyword>
<dbReference type="InterPro" id="IPR005123">
    <property type="entry name" value="Oxoglu/Fe-dep_dioxygenase_dom"/>
</dbReference>
<evidence type="ECO:0000256" key="3">
    <source>
        <dbReference type="ARBA" id="ARBA00022896"/>
    </source>
</evidence>
<keyword evidence="9" id="KW-0223">Dioxygenase</keyword>
<dbReference type="OrthoDB" id="288590at2759"/>
<dbReference type="Pfam" id="PF03171">
    <property type="entry name" value="2OG-FeII_Oxy"/>
    <property type="match status" value="1"/>
</dbReference>
<dbReference type="SUPFAM" id="SSF51197">
    <property type="entry name" value="Clavaminate synthase-like"/>
    <property type="match status" value="1"/>
</dbReference>
<dbReference type="Gene3D" id="2.60.120.330">
    <property type="entry name" value="B-lactam Antibiotic, Isopenicillin N Synthase, Chain"/>
    <property type="match status" value="1"/>
</dbReference>
<evidence type="ECO:0000313" key="8">
    <source>
        <dbReference type="Proteomes" id="UP000504603"/>
    </source>
</evidence>
<dbReference type="InterPro" id="IPR026992">
    <property type="entry name" value="DIOX_N"/>
</dbReference>
<dbReference type="KEGG" id="mcha:111012286"/>
<reference evidence="9" key="1">
    <citation type="submission" date="2025-08" db="UniProtKB">
        <authorList>
            <consortium name="RefSeq"/>
        </authorList>
    </citation>
    <scope>IDENTIFICATION</scope>
    <source>
        <strain evidence="9">OHB3-1</strain>
    </source>
</reference>
<dbReference type="FunFam" id="2.60.120.330:FF:000001">
    <property type="entry name" value="Protein SRG1"/>
    <property type="match status" value="1"/>
</dbReference>
<dbReference type="GO" id="GO:0051213">
    <property type="term" value="F:dioxygenase activity"/>
    <property type="evidence" value="ECO:0007669"/>
    <property type="project" value="UniProtKB-KW"/>
</dbReference>
<dbReference type="GO" id="GO:0031418">
    <property type="term" value="F:L-ascorbic acid binding"/>
    <property type="evidence" value="ECO:0007669"/>
    <property type="project" value="UniProtKB-KW"/>
</dbReference>
<keyword evidence="5 6" id="KW-0408">Iron</keyword>
<evidence type="ECO:0000313" key="9">
    <source>
        <dbReference type="RefSeq" id="XP_022142067.1"/>
    </source>
</evidence>
<dbReference type="RefSeq" id="XP_022142067.1">
    <property type="nucleotide sequence ID" value="XM_022286375.1"/>
</dbReference>
<dbReference type="Proteomes" id="UP000504603">
    <property type="component" value="Unplaced"/>
</dbReference>
<dbReference type="InterPro" id="IPR050295">
    <property type="entry name" value="Plant_2OG-oxidoreductases"/>
</dbReference>
<comment type="similarity">
    <text evidence="1 6">Belongs to the iron/ascorbate-dependent oxidoreductase family.</text>
</comment>
<evidence type="ECO:0000256" key="2">
    <source>
        <dbReference type="ARBA" id="ARBA00022723"/>
    </source>
</evidence>
<dbReference type="GO" id="GO:0046872">
    <property type="term" value="F:metal ion binding"/>
    <property type="evidence" value="ECO:0007669"/>
    <property type="project" value="UniProtKB-KW"/>
</dbReference>
<organism evidence="8 9">
    <name type="scientific">Momordica charantia</name>
    <name type="common">Bitter gourd</name>
    <name type="synonym">Balsam pear</name>
    <dbReference type="NCBI Taxonomy" id="3673"/>
    <lineage>
        <taxon>Eukaryota</taxon>
        <taxon>Viridiplantae</taxon>
        <taxon>Streptophyta</taxon>
        <taxon>Embryophyta</taxon>
        <taxon>Tracheophyta</taxon>
        <taxon>Spermatophyta</taxon>
        <taxon>Magnoliopsida</taxon>
        <taxon>eudicotyledons</taxon>
        <taxon>Gunneridae</taxon>
        <taxon>Pentapetalae</taxon>
        <taxon>rosids</taxon>
        <taxon>fabids</taxon>
        <taxon>Cucurbitales</taxon>
        <taxon>Cucurbitaceae</taxon>
        <taxon>Momordiceae</taxon>
        <taxon>Momordica</taxon>
    </lineage>
</organism>
<keyword evidence="2 6" id="KW-0479">Metal-binding</keyword>
<dbReference type="GeneID" id="111012286"/>
<dbReference type="InterPro" id="IPR044861">
    <property type="entry name" value="IPNS-like_FE2OG_OXY"/>
</dbReference>
<proteinExistence type="inferred from homology"/>
<sequence length="372" mass="42320">MELNSETGTGNFGRSVIVPSVQELAKHPILKIPLRYQRTDRDPLIVPVPDGESEPSVPVVDIHRLVLGDSASAAAELQKLHSACSEWGFFQVVNHGVPTSLLEEFRIEVESFFNLPYHEKKLLWQNPENQEGFGQLFVVSEEQKLDWSDMFFMTTLPLNLRNPHIFQKLPPKLRETLEAYSTEVKKLAMLILGRLAVALKMDGEEMRELFRDGHQTMRMNYYPPCPQPDKAIGFSPHSDADALTILYQLNETKGLQVRNNGRWIAVKPLPNAFVVNIGDIMEIVSNGVYKSIEHRVSSNCSKERLSVATFYSSNLDSELGPANSLIGPNNRAIFRRVPLEKYLKEFFARKLEGKSYLEYMRMKNVGDQDHVC</sequence>
<feature type="domain" description="Fe2OG dioxygenase" evidence="7">
    <location>
        <begin position="213"/>
        <end position="313"/>
    </location>
</feature>
<protein>
    <submittedName>
        <fullName evidence="9">Probable 2-oxoglutarate/Fe(II)-dependent dioxygenase</fullName>
    </submittedName>
</protein>
<evidence type="ECO:0000259" key="7">
    <source>
        <dbReference type="PROSITE" id="PS51471"/>
    </source>
</evidence>
<accession>A0A6J1CLK9</accession>
<evidence type="ECO:0000256" key="1">
    <source>
        <dbReference type="ARBA" id="ARBA00008056"/>
    </source>
</evidence>
<evidence type="ECO:0000256" key="6">
    <source>
        <dbReference type="RuleBase" id="RU003682"/>
    </source>
</evidence>
<keyword evidence="3" id="KW-0847">Vitamin C</keyword>
<keyword evidence="4 6" id="KW-0560">Oxidoreductase</keyword>
<dbReference type="AlphaFoldDB" id="A0A6J1CLK9"/>
<dbReference type="PANTHER" id="PTHR47991">
    <property type="entry name" value="OXOGLUTARATE/IRON-DEPENDENT DIOXYGENASE"/>
    <property type="match status" value="1"/>
</dbReference>